<dbReference type="AlphaFoldDB" id="A0A5B2X2Y1"/>
<dbReference type="EMBL" id="VUOB01000045">
    <property type="protein sequence ID" value="KAA2257530.1"/>
    <property type="molecule type" value="Genomic_DNA"/>
</dbReference>
<dbReference type="Gene3D" id="3.40.50.1820">
    <property type="entry name" value="alpha/beta hydrolase"/>
    <property type="match status" value="1"/>
</dbReference>
<evidence type="ECO:0000259" key="6">
    <source>
        <dbReference type="Pfam" id="PF08386"/>
    </source>
</evidence>
<feature type="domain" description="Peptidase S33 tripeptidyl aminopeptidase-like C-terminal" evidence="6">
    <location>
        <begin position="383"/>
        <end position="475"/>
    </location>
</feature>
<dbReference type="RefSeq" id="WP_149852209.1">
    <property type="nucleotide sequence ID" value="NZ_VUOB01000045.1"/>
</dbReference>
<feature type="compositionally biased region" description="Gly residues" evidence="3">
    <location>
        <begin position="497"/>
        <end position="508"/>
    </location>
</feature>
<evidence type="ECO:0000256" key="3">
    <source>
        <dbReference type="SAM" id="MobiDB-lite"/>
    </source>
</evidence>
<keyword evidence="8" id="KW-1185">Reference proteome</keyword>
<feature type="chain" id="PRO_5022977003" evidence="4">
    <location>
        <begin position="27"/>
        <end position="508"/>
    </location>
</feature>
<dbReference type="SUPFAM" id="SSF53474">
    <property type="entry name" value="alpha/beta-Hydrolases"/>
    <property type="match status" value="1"/>
</dbReference>
<dbReference type="Pfam" id="PF00561">
    <property type="entry name" value="Abhydrolase_1"/>
    <property type="match status" value="1"/>
</dbReference>
<accession>A0A5B2X2Y1</accession>
<dbReference type="InterPro" id="IPR051601">
    <property type="entry name" value="Serine_prot/Carboxylest_S33"/>
</dbReference>
<proteinExistence type="inferred from homology"/>
<evidence type="ECO:0000313" key="8">
    <source>
        <dbReference type="Proteomes" id="UP000323454"/>
    </source>
</evidence>
<feature type="region of interest" description="Disordered" evidence="3">
    <location>
        <begin position="486"/>
        <end position="508"/>
    </location>
</feature>
<dbReference type="InterPro" id="IPR013595">
    <property type="entry name" value="Pept_S33_TAP-like_C"/>
</dbReference>
<protein>
    <submittedName>
        <fullName evidence="7">Alpha/beta hydrolase</fullName>
    </submittedName>
</protein>
<dbReference type="PANTHER" id="PTHR43248:SF30">
    <property type="entry name" value="AB HYDROLASE-1 DOMAIN-CONTAINING PROTEIN"/>
    <property type="match status" value="1"/>
</dbReference>
<evidence type="ECO:0000256" key="2">
    <source>
        <dbReference type="ARBA" id="ARBA00022801"/>
    </source>
</evidence>
<feature type="signal peptide" evidence="4">
    <location>
        <begin position="1"/>
        <end position="26"/>
    </location>
</feature>
<dbReference type="GO" id="GO:0016787">
    <property type="term" value="F:hydrolase activity"/>
    <property type="evidence" value="ECO:0007669"/>
    <property type="project" value="UniProtKB-KW"/>
</dbReference>
<evidence type="ECO:0000256" key="1">
    <source>
        <dbReference type="ARBA" id="ARBA00010088"/>
    </source>
</evidence>
<comment type="similarity">
    <text evidence="1">Belongs to the peptidase S33 family.</text>
</comment>
<keyword evidence="2 7" id="KW-0378">Hydrolase</keyword>
<keyword evidence="4" id="KW-0732">Signal</keyword>
<dbReference type="Proteomes" id="UP000323454">
    <property type="component" value="Unassembled WGS sequence"/>
</dbReference>
<dbReference type="InterPro" id="IPR029058">
    <property type="entry name" value="AB_hydrolase_fold"/>
</dbReference>
<feature type="domain" description="AB hydrolase-1" evidence="5">
    <location>
        <begin position="83"/>
        <end position="279"/>
    </location>
</feature>
<gene>
    <name evidence="7" type="ORF">F0L68_24850</name>
</gene>
<evidence type="ECO:0000313" key="7">
    <source>
        <dbReference type="EMBL" id="KAA2257530.1"/>
    </source>
</evidence>
<reference evidence="7 8" key="1">
    <citation type="submission" date="2019-09" db="EMBL/GenBank/DDBJ databases">
        <title>Goodfellowia gen. nov., a new genus of the Pseudonocardineae related to Actinoalloteichus, containing Goodfellowia coeruleoviolacea gen. nov., comb. nov. gen. nov., comb. nov.</title>
        <authorList>
            <person name="Labeda D."/>
        </authorList>
    </citation>
    <scope>NUCLEOTIDE SEQUENCE [LARGE SCALE GENOMIC DNA]</scope>
    <source>
        <strain evidence="7 8">AN110305</strain>
    </source>
</reference>
<dbReference type="InterPro" id="IPR000073">
    <property type="entry name" value="AB_hydrolase_1"/>
</dbReference>
<dbReference type="PANTHER" id="PTHR43248">
    <property type="entry name" value="2-SUCCINYL-6-HYDROXY-2,4-CYCLOHEXADIENE-1-CARBOXYLATE SYNTHASE"/>
    <property type="match status" value="1"/>
</dbReference>
<sequence>MSTITRALGVALVGAALMLGAPVAHAEPAVSAGSIDWKPCADDATAECGTLRLPIDYANPSGDTFDLAVARRKATDPAKRVGVLLVNPGGPGLSGVSFAIRQKNYFSADVRARFDIIGWDPRGVRLSQPVRCSSDLGLKRPSDYPATEAEFDALVTFNRDLRADCRKRSGPIADHADNGATVQDMDSIRQALGENQINFYGLSYGTLMGQQYAERYGDKIRSMVIDSNMDHSIGTRAFAATSAQTAESSFTEWVKWCEATTSCALYGRDVTKFWDDLLAKADRGEVFEEGYPVDAKSIISLASNAFYGPYFGDYAKWLSTLQTGTPTQRLSVRDVAEINLPWQSTFCADFSLPVHTFAEYQSLSAIENAVAPHMRGGSIGHKSIIDCVGMPEKINNPQHPLTIRNAPKILMLNSLYDPATSYLWAANAHRQSKDATVLLTYEGWGHGVYDKGDCVGKAVDGYLATLETPAQPARCASVPATVQVSSDHDRGVRPYGTGFGPVMGHSGS</sequence>
<organism evidence="7 8">
    <name type="scientific">Solihabitans fulvus</name>
    <dbReference type="NCBI Taxonomy" id="1892852"/>
    <lineage>
        <taxon>Bacteria</taxon>
        <taxon>Bacillati</taxon>
        <taxon>Actinomycetota</taxon>
        <taxon>Actinomycetes</taxon>
        <taxon>Pseudonocardiales</taxon>
        <taxon>Pseudonocardiaceae</taxon>
        <taxon>Solihabitans</taxon>
    </lineage>
</organism>
<reference evidence="7 8" key="2">
    <citation type="submission" date="2019-09" db="EMBL/GenBank/DDBJ databases">
        <authorList>
            <person name="Jin C."/>
        </authorList>
    </citation>
    <scope>NUCLEOTIDE SEQUENCE [LARGE SCALE GENOMIC DNA]</scope>
    <source>
        <strain evidence="7 8">AN110305</strain>
    </source>
</reference>
<dbReference type="OrthoDB" id="4006962at2"/>
<evidence type="ECO:0000259" key="5">
    <source>
        <dbReference type="Pfam" id="PF00561"/>
    </source>
</evidence>
<name>A0A5B2X2Y1_9PSEU</name>
<comment type="caution">
    <text evidence="7">The sequence shown here is derived from an EMBL/GenBank/DDBJ whole genome shotgun (WGS) entry which is preliminary data.</text>
</comment>
<evidence type="ECO:0000256" key="4">
    <source>
        <dbReference type="SAM" id="SignalP"/>
    </source>
</evidence>
<dbReference type="Pfam" id="PF08386">
    <property type="entry name" value="Abhydrolase_4"/>
    <property type="match status" value="1"/>
</dbReference>